<organism evidence="2 4">
    <name type="scientific">Legionella gratiana</name>
    <dbReference type="NCBI Taxonomy" id="45066"/>
    <lineage>
        <taxon>Bacteria</taxon>
        <taxon>Pseudomonadati</taxon>
        <taxon>Pseudomonadota</taxon>
        <taxon>Gammaproteobacteria</taxon>
        <taxon>Legionellales</taxon>
        <taxon>Legionellaceae</taxon>
        <taxon>Legionella</taxon>
    </lineage>
</organism>
<dbReference type="Proteomes" id="UP000054691">
    <property type="component" value="Unassembled WGS sequence"/>
</dbReference>
<evidence type="ECO:0000313" key="1">
    <source>
        <dbReference type="EMBL" id="KTD11744.1"/>
    </source>
</evidence>
<reference evidence="1 3" key="1">
    <citation type="submission" date="2015-11" db="EMBL/GenBank/DDBJ databases">
        <title>Genomic analysis of 38 Legionella species identifies large and diverse effector repertoires.</title>
        <authorList>
            <person name="Burstein D."/>
            <person name="Amaro F."/>
            <person name="Zusman T."/>
            <person name="Lifshitz Z."/>
            <person name="Cohen O."/>
            <person name="Gilbert J.A."/>
            <person name="Pupko T."/>
            <person name="Shuman H.A."/>
            <person name="Segal G."/>
        </authorList>
    </citation>
    <scope>NUCLEOTIDE SEQUENCE [LARGE SCALE GENOMIC DNA]</scope>
    <source>
        <strain evidence="1 3">Lyon 8420412</strain>
    </source>
</reference>
<dbReference type="EMBL" id="LNYE01000020">
    <property type="protein sequence ID" value="KTD11744.1"/>
    <property type="molecule type" value="Genomic_DNA"/>
</dbReference>
<protein>
    <submittedName>
        <fullName evidence="2">Uncharacterized protein</fullName>
    </submittedName>
</protein>
<gene>
    <name evidence="1" type="ORF">Lgra_1202</name>
    <name evidence="2" type="ORF">NCTC12388_02150</name>
</gene>
<evidence type="ECO:0000313" key="3">
    <source>
        <dbReference type="Proteomes" id="UP000054691"/>
    </source>
</evidence>
<evidence type="ECO:0000313" key="4">
    <source>
        <dbReference type="Proteomes" id="UP000254476"/>
    </source>
</evidence>
<name>A0A378JEK1_9GAMM</name>
<dbReference type="Proteomes" id="UP000254476">
    <property type="component" value="Unassembled WGS sequence"/>
</dbReference>
<reference evidence="2 4" key="2">
    <citation type="submission" date="2018-06" db="EMBL/GenBank/DDBJ databases">
        <authorList>
            <consortium name="Pathogen Informatics"/>
            <person name="Doyle S."/>
        </authorList>
    </citation>
    <scope>NUCLEOTIDE SEQUENCE [LARGE SCALE GENOMIC DNA]</scope>
    <source>
        <strain evidence="2 4">NCTC12388</strain>
    </source>
</reference>
<accession>A0A378JEK1</accession>
<dbReference type="OrthoDB" id="5646742at2"/>
<dbReference type="RefSeq" id="WP_058498360.1">
    <property type="nucleotide sequence ID" value="NZ_CAAAHW010000016.1"/>
</dbReference>
<dbReference type="EMBL" id="UGOB01000001">
    <property type="protein sequence ID" value="STX45421.1"/>
    <property type="molecule type" value="Genomic_DNA"/>
</dbReference>
<dbReference type="AlphaFoldDB" id="A0A378JEK1"/>
<proteinExistence type="predicted"/>
<evidence type="ECO:0000313" key="2">
    <source>
        <dbReference type="EMBL" id="STX45421.1"/>
    </source>
</evidence>
<keyword evidence="3" id="KW-1185">Reference proteome</keyword>
<sequence>MKFFDSKSKTLFITGGKTSVTDLSNNPLIQIVEPQEGVPSFYKLRRQNAGLGSHLEKHYISNSTHQEFNGNYDLNHSSNTDLEEVQNIIYCP</sequence>